<dbReference type="Gene3D" id="2.40.160.50">
    <property type="entry name" value="membrane protein fhac: a member of the omp85/tpsb transporter family"/>
    <property type="match status" value="1"/>
</dbReference>
<dbReference type="Proteomes" id="UP000010475">
    <property type="component" value="Chromosome"/>
</dbReference>
<feature type="signal peptide" evidence="10">
    <location>
        <begin position="1"/>
        <end position="32"/>
    </location>
</feature>
<organism evidence="12 13">
    <name type="scientific">Cylindrospermum stagnale PCC 7417</name>
    <dbReference type="NCBI Taxonomy" id="56107"/>
    <lineage>
        <taxon>Bacteria</taxon>
        <taxon>Bacillati</taxon>
        <taxon>Cyanobacteriota</taxon>
        <taxon>Cyanophyceae</taxon>
        <taxon>Nostocales</taxon>
        <taxon>Nostocaceae</taxon>
        <taxon>Cylindrospermum</taxon>
    </lineage>
</organism>
<evidence type="ECO:0000256" key="6">
    <source>
        <dbReference type="ARBA" id="ARBA00022927"/>
    </source>
</evidence>
<keyword evidence="6" id="KW-0653">Protein transport</keyword>
<evidence type="ECO:0000256" key="7">
    <source>
        <dbReference type="ARBA" id="ARBA00023136"/>
    </source>
</evidence>
<dbReference type="PANTHER" id="PTHR34597:SF3">
    <property type="entry name" value="OUTER MEMBRANE TRANSPORTER CDIB"/>
    <property type="match status" value="1"/>
</dbReference>
<dbReference type="Gene3D" id="3.10.20.310">
    <property type="entry name" value="membrane protein fhac"/>
    <property type="match status" value="1"/>
</dbReference>
<dbReference type="eggNOG" id="COG2831">
    <property type="taxonomic scope" value="Bacteria"/>
</dbReference>
<keyword evidence="8" id="KW-0998">Cell outer membrane</keyword>
<comment type="similarity">
    <text evidence="2">Belongs to the TPS (TC 1.B.20) family.</text>
</comment>
<feature type="region of interest" description="Disordered" evidence="9">
    <location>
        <begin position="51"/>
        <end position="91"/>
    </location>
</feature>
<dbReference type="InterPro" id="IPR034746">
    <property type="entry name" value="POTRA"/>
</dbReference>
<dbReference type="PATRIC" id="fig|56107.3.peg.625"/>
<evidence type="ECO:0000313" key="13">
    <source>
        <dbReference type="Proteomes" id="UP000010475"/>
    </source>
</evidence>
<keyword evidence="4" id="KW-1134">Transmembrane beta strand</keyword>
<keyword evidence="5" id="KW-0812">Transmembrane</keyword>
<dbReference type="Pfam" id="PF08479">
    <property type="entry name" value="POTRA_2"/>
    <property type="match status" value="1"/>
</dbReference>
<feature type="compositionally biased region" description="Pro residues" evidence="9">
    <location>
        <begin position="60"/>
        <end position="76"/>
    </location>
</feature>
<reference evidence="12 13" key="1">
    <citation type="submission" date="2012-06" db="EMBL/GenBank/DDBJ databases">
        <title>Finished chromosome of genome of Cylindrospermum stagnale PCC 7417.</title>
        <authorList>
            <consortium name="US DOE Joint Genome Institute"/>
            <person name="Gugger M."/>
            <person name="Coursin T."/>
            <person name="Rippka R."/>
            <person name="Tandeau De Marsac N."/>
            <person name="Huntemann M."/>
            <person name="Wei C.-L."/>
            <person name="Han J."/>
            <person name="Detter J.C."/>
            <person name="Han C."/>
            <person name="Tapia R."/>
            <person name="Chen A."/>
            <person name="Kyrpides N."/>
            <person name="Mavromatis K."/>
            <person name="Markowitz V."/>
            <person name="Szeto E."/>
            <person name="Ivanova N."/>
            <person name="Pagani I."/>
            <person name="Pati A."/>
            <person name="Goodwin L."/>
            <person name="Nordberg H.P."/>
            <person name="Cantor M.N."/>
            <person name="Hua S.X."/>
            <person name="Woyke T."/>
            <person name="Kerfeld C.A."/>
        </authorList>
    </citation>
    <scope>NUCLEOTIDE SEQUENCE [LARGE SCALE GENOMIC DNA]</scope>
    <source>
        <strain evidence="12 13">PCC 7417</strain>
    </source>
</reference>
<evidence type="ECO:0000256" key="8">
    <source>
        <dbReference type="ARBA" id="ARBA00023237"/>
    </source>
</evidence>
<feature type="chain" id="PRO_5003937430" evidence="10">
    <location>
        <begin position="33"/>
        <end position="594"/>
    </location>
</feature>
<dbReference type="STRING" id="56107.Cylst_0560"/>
<dbReference type="GO" id="GO:0008320">
    <property type="term" value="F:protein transmembrane transporter activity"/>
    <property type="evidence" value="ECO:0007669"/>
    <property type="project" value="TreeGrafter"/>
</dbReference>
<keyword evidence="13" id="KW-1185">Reference proteome</keyword>
<accession>K9WR79</accession>
<dbReference type="InterPro" id="IPR013686">
    <property type="entry name" value="Polypept-transport_assoc_ShlB"/>
</dbReference>
<keyword evidence="10" id="KW-0732">Signal</keyword>
<gene>
    <name evidence="12" type="ORF">Cylst_0560</name>
</gene>
<evidence type="ECO:0000256" key="5">
    <source>
        <dbReference type="ARBA" id="ARBA00022692"/>
    </source>
</evidence>
<dbReference type="GO" id="GO:0009279">
    <property type="term" value="C:cell outer membrane"/>
    <property type="evidence" value="ECO:0007669"/>
    <property type="project" value="UniProtKB-SubCell"/>
</dbReference>
<dbReference type="PROSITE" id="PS51779">
    <property type="entry name" value="POTRA"/>
    <property type="match status" value="1"/>
</dbReference>
<evidence type="ECO:0000256" key="2">
    <source>
        <dbReference type="ARBA" id="ARBA00009055"/>
    </source>
</evidence>
<evidence type="ECO:0000313" key="12">
    <source>
        <dbReference type="EMBL" id="AFZ22895.1"/>
    </source>
</evidence>
<evidence type="ECO:0000259" key="11">
    <source>
        <dbReference type="PROSITE" id="PS51779"/>
    </source>
</evidence>
<keyword evidence="7" id="KW-0472">Membrane</keyword>
<dbReference type="KEGG" id="csg:Cylst_0560"/>
<dbReference type="OrthoDB" id="596066at2"/>
<evidence type="ECO:0000256" key="1">
    <source>
        <dbReference type="ARBA" id="ARBA00004442"/>
    </source>
</evidence>
<dbReference type="EMBL" id="CP003642">
    <property type="protein sequence ID" value="AFZ22895.1"/>
    <property type="molecule type" value="Genomic_DNA"/>
</dbReference>
<dbReference type="HOGENOM" id="CLU_021521_0_1_3"/>
<dbReference type="GO" id="GO:0098046">
    <property type="term" value="C:type V protein secretion system complex"/>
    <property type="evidence" value="ECO:0007669"/>
    <property type="project" value="TreeGrafter"/>
</dbReference>
<keyword evidence="3" id="KW-0813">Transport</keyword>
<evidence type="ECO:0000256" key="4">
    <source>
        <dbReference type="ARBA" id="ARBA00022452"/>
    </source>
</evidence>
<dbReference type="AlphaFoldDB" id="K9WR79"/>
<sequence>MINKSPKKLALSWMQLSIFVLFSSITSRPLKAQTIETGQLANDNAVLSQQLPPSQDVQPSSPPSFPTPQLLPPPAELLPSSEPTAAPNENFPANTTATIIVERFEVVGSTVFSPEELAEATKDLIKKPISVAEVFQARSKITELYIKRGYITSGAYLPPQTIQSGVVKIQVVEGKLEDIQVGYLKDSTRRLNPNYVRSRLAIATTAPLNRERLLEALQLLQLNPLIQNVSAELSAGSRPGASVLQVKIREAKTFNTQVVLDNGRSPSVGSLRRRLNVSEANLLGLGDGLSVGYTNTDGSNAFEANYTIPVNPHNGTLTFNFGTASSNVIESPFDDLDIQSSSNYYELTFRQPLFQTPKQEFALGLTASRTETEATYIKGERLPFPSLGADNEGRTKLSVLRFFQEWTARNSREVLALRSQFNLGTGAFNATYHEDAPDGRFFAWRGQGQWARLLAPETLLLLRANTQLTSRTLVPIEQFGLGGQENVRGYRQDYLLSDNGAFASAEVQVPIFRLPKKEGILHVLPFADFGIAWNTGRDDPDPSTLAAVGLGLRWTQGDRFTARLDWGIPLLPVESQNNTWQENGLHFSLQYNPL</sequence>
<dbReference type="InterPro" id="IPR051544">
    <property type="entry name" value="TPS_OM_transporter"/>
</dbReference>
<dbReference type="InterPro" id="IPR005565">
    <property type="entry name" value="Hemolysn_activator_HlyB_C"/>
</dbReference>
<dbReference type="PANTHER" id="PTHR34597">
    <property type="entry name" value="SLR1661 PROTEIN"/>
    <property type="match status" value="1"/>
</dbReference>
<protein>
    <submittedName>
        <fullName evidence="12">Hemolysin activation/secretion protein</fullName>
    </submittedName>
</protein>
<dbReference type="RefSeq" id="WP_015206152.1">
    <property type="nucleotide sequence ID" value="NC_019757.1"/>
</dbReference>
<comment type="subcellular location">
    <subcellularLocation>
        <location evidence="1">Cell outer membrane</location>
    </subcellularLocation>
</comment>
<evidence type="ECO:0000256" key="3">
    <source>
        <dbReference type="ARBA" id="ARBA00022448"/>
    </source>
</evidence>
<name>K9WR79_9NOST</name>
<dbReference type="Pfam" id="PF03865">
    <property type="entry name" value="ShlB"/>
    <property type="match status" value="1"/>
</dbReference>
<dbReference type="GO" id="GO:0046819">
    <property type="term" value="P:protein secretion by the type V secretion system"/>
    <property type="evidence" value="ECO:0007669"/>
    <property type="project" value="TreeGrafter"/>
</dbReference>
<feature type="domain" description="POTRA" evidence="11">
    <location>
        <begin position="99"/>
        <end position="174"/>
    </location>
</feature>
<evidence type="ECO:0000256" key="10">
    <source>
        <dbReference type="SAM" id="SignalP"/>
    </source>
</evidence>
<proteinExistence type="inferred from homology"/>
<evidence type="ECO:0000256" key="9">
    <source>
        <dbReference type="SAM" id="MobiDB-lite"/>
    </source>
</evidence>